<comment type="caution">
    <text evidence="1">The sequence shown here is derived from an EMBL/GenBank/DDBJ whole genome shotgun (WGS) entry which is preliminary data.</text>
</comment>
<name>A0ACB8UHG7_9APHY</name>
<evidence type="ECO:0000313" key="2">
    <source>
        <dbReference type="Proteomes" id="UP001055072"/>
    </source>
</evidence>
<dbReference type="Proteomes" id="UP001055072">
    <property type="component" value="Unassembled WGS sequence"/>
</dbReference>
<reference evidence="1" key="1">
    <citation type="journal article" date="2021" name="Environ. Microbiol.">
        <title>Gene family expansions and transcriptome signatures uncover fungal adaptations to wood decay.</title>
        <authorList>
            <person name="Hage H."/>
            <person name="Miyauchi S."/>
            <person name="Viragh M."/>
            <person name="Drula E."/>
            <person name="Min B."/>
            <person name="Chaduli D."/>
            <person name="Navarro D."/>
            <person name="Favel A."/>
            <person name="Norest M."/>
            <person name="Lesage-Meessen L."/>
            <person name="Balint B."/>
            <person name="Merenyi Z."/>
            <person name="de Eugenio L."/>
            <person name="Morin E."/>
            <person name="Martinez A.T."/>
            <person name="Baldrian P."/>
            <person name="Stursova M."/>
            <person name="Martinez M.J."/>
            <person name="Novotny C."/>
            <person name="Magnuson J.K."/>
            <person name="Spatafora J.W."/>
            <person name="Maurice S."/>
            <person name="Pangilinan J."/>
            <person name="Andreopoulos W."/>
            <person name="LaButti K."/>
            <person name="Hundley H."/>
            <person name="Na H."/>
            <person name="Kuo A."/>
            <person name="Barry K."/>
            <person name="Lipzen A."/>
            <person name="Henrissat B."/>
            <person name="Riley R."/>
            <person name="Ahrendt S."/>
            <person name="Nagy L.G."/>
            <person name="Grigoriev I.V."/>
            <person name="Martin F."/>
            <person name="Rosso M.N."/>
        </authorList>
    </citation>
    <scope>NUCLEOTIDE SEQUENCE</scope>
    <source>
        <strain evidence="1">CBS 384.51</strain>
    </source>
</reference>
<dbReference type="EMBL" id="MU274901">
    <property type="protein sequence ID" value="KAI0093892.1"/>
    <property type="molecule type" value="Genomic_DNA"/>
</dbReference>
<protein>
    <submittedName>
        <fullName evidence="1">Inner membrane protein import complex subunit Tim54-domain-containing protein</fullName>
    </submittedName>
</protein>
<organism evidence="1 2">
    <name type="scientific">Irpex rosettiformis</name>
    <dbReference type="NCBI Taxonomy" id="378272"/>
    <lineage>
        <taxon>Eukaryota</taxon>
        <taxon>Fungi</taxon>
        <taxon>Dikarya</taxon>
        <taxon>Basidiomycota</taxon>
        <taxon>Agaricomycotina</taxon>
        <taxon>Agaricomycetes</taxon>
        <taxon>Polyporales</taxon>
        <taxon>Irpicaceae</taxon>
        <taxon>Irpex</taxon>
    </lineage>
</organism>
<gene>
    <name evidence="1" type="ORF">BDY19DRAFT_882004</name>
</gene>
<evidence type="ECO:0000313" key="1">
    <source>
        <dbReference type="EMBL" id="KAI0093892.1"/>
    </source>
</evidence>
<keyword evidence="2" id="KW-1185">Reference proteome</keyword>
<sequence>MSTNGGDSVFPKPQPAQSGIKTVLQYTGIPPSWLDKRPKVPSRNWLIFLSVTSAITGYYLYDRKQCKTIRQEYVDKVQHLSKVPLHSMALPRKVTVYGCKWPADEDYDRSLKYFRKYVKPILNAAAIDHVMINGRRHGDLADRIANDIKKLRRIQAGIDPPPPNPMNLTTSTQEAKRQRELEGGIIIVGRPAFKEFMTGLKRGWTEGLEIVDKEEQLAQTLENDGQFDEPDSHPASDLDYSDDEPIPTQSKLAPSKPFSPFSPPLLRQKSSMPSPSSSGGTDSIPPSLNAPPSIIPPQPPVLLVSFLDYIGLTYIPHMIYDFFNERHKVRAGAEDAYRIIVGQTRPMTGRASELLAAHSDDDASGVEPIPADGCQSNTSIAPTDLDFNKDVESYYKKSYVTSFLTDIGKARENYYSELTKKLETARALARGTREPTKEEQNYPPPTEVELRAERMKKELRWRSEEKGWEIIRPKAATAWDPRFEGVLGVFAQPSLEREAQFQAEAQAIWEREKEKEKRREQEDSNHE</sequence>
<accession>A0ACB8UHG7</accession>
<proteinExistence type="predicted"/>